<name>A0AA36EAB5_LACSI</name>
<dbReference type="EMBL" id="OX465081">
    <property type="protein sequence ID" value="CAI9288072.1"/>
    <property type="molecule type" value="Genomic_DNA"/>
</dbReference>
<sequence>MKSCFRACESTKFKKVIAQALTNNHNVSMMEVRRDLQLNHPEDPNILEQLLLSLGELFRLFNWSESGDVVEAGSTRMRRELKLPTKLLTIPFHCFCLLWHQNKCDPH</sequence>
<evidence type="ECO:0000313" key="1">
    <source>
        <dbReference type="EMBL" id="CAI9288072.1"/>
    </source>
</evidence>
<dbReference type="Proteomes" id="UP001177003">
    <property type="component" value="Chromosome 5"/>
</dbReference>
<dbReference type="AlphaFoldDB" id="A0AA36EAB5"/>
<evidence type="ECO:0000313" key="2">
    <source>
        <dbReference type="Proteomes" id="UP001177003"/>
    </source>
</evidence>
<accession>A0AA36EAB5</accession>
<gene>
    <name evidence="1" type="ORF">LSALG_LOCUS27397</name>
</gene>
<keyword evidence="2" id="KW-1185">Reference proteome</keyword>
<protein>
    <submittedName>
        <fullName evidence="1">Uncharacterized protein</fullName>
    </submittedName>
</protein>
<organism evidence="1 2">
    <name type="scientific">Lactuca saligna</name>
    <name type="common">Willowleaf lettuce</name>
    <dbReference type="NCBI Taxonomy" id="75948"/>
    <lineage>
        <taxon>Eukaryota</taxon>
        <taxon>Viridiplantae</taxon>
        <taxon>Streptophyta</taxon>
        <taxon>Embryophyta</taxon>
        <taxon>Tracheophyta</taxon>
        <taxon>Spermatophyta</taxon>
        <taxon>Magnoliopsida</taxon>
        <taxon>eudicotyledons</taxon>
        <taxon>Gunneridae</taxon>
        <taxon>Pentapetalae</taxon>
        <taxon>asterids</taxon>
        <taxon>campanulids</taxon>
        <taxon>Asterales</taxon>
        <taxon>Asteraceae</taxon>
        <taxon>Cichorioideae</taxon>
        <taxon>Cichorieae</taxon>
        <taxon>Lactucinae</taxon>
        <taxon>Lactuca</taxon>
    </lineage>
</organism>
<proteinExistence type="predicted"/>
<reference evidence="1" key="1">
    <citation type="submission" date="2023-04" db="EMBL/GenBank/DDBJ databases">
        <authorList>
            <person name="Vijverberg K."/>
            <person name="Xiong W."/>
            <person name="Schranz E."/>
        </authorList>
    </citation>
    <scope>NUCLEOTIDE SEQUENCE</scope>
</reference>